<dbReference type="OrthoDB" id="408631at2759"/>
<dbReference type="PANTHER" id="PTHR23025:SF4">
    <property type="entry name" value="ALPHA_BETA HYDROLASE FOLD-3 DOMAIN-CONTAINING PROTEIN"/>
    <property type="match status" value="1"/>
</dbReference>
<dbReference type="Pfam" id="PF07859">
    <property type="entry name" value="Abhydrolase_3"/>
    <property type="match status" value="1"/>
</dbReference>
<evidence type="ECO:0000313" key="5">
    <source>
        <dbReference type="EMBL" id="CAF4439462.1"/>
    </source>
</evidence>
<dbReference type="EMBL" id="CAJNOQ010030470">
    <property type="protein sequence ID" value="CAF1574760.1"/>
    <property type="molecule type" value="Genomic_DNA"/>
</dbReference>
<evidence type="ECO:0000313" key="6">
    <source>
        <dbReference type="Proteomes" id="UP000663829"/>
    </source>
</evidence>
<evidence type="ECO:0000313" key="3">
    <source>
        <dbReference type="EMBL" id="CAF1574760.1"/>
    </source>
</evidence>
<dbReference type="EMBL" id="CAJOBC010096341">
    <property type="protein sequence ID" value="CAF4439462.1"/>
    <property type="molecule type" value="Genomic_DNA"/>
</dbReference>
<gene>
    <name evidence="3" type="ORF">GPM918_LOCUS40647</name>
    <name evidence="2" type="ORF">OVA965_LOCUS35982</name>
    <name evidence="5" type="ORF">SRO942_LOCUS41614</name>
    <name evidence="4" type="ORF">TMI583_LOCUS36971</name>
</gene>
<dbReference type="Gene3D" id="3.40.50.1820">
    <property type="entry name" value="alpha/beta hydrolase"/>
    <property type="match status" value="1"/>
</dbReference>
<dbReference type="InterPro" id="IPR029058">
    <property type="entry name" value="AB_hydrolase_fold"/>
</dbReference>
<dbReference type="GO" id="GO:0004771">
    <property type="term" value="F:sterol ester esterase activity"/>
    <property type="evidence" value="ECO:0007669"/>
    <property type="project" value="TreeGrafter"/>
</dbReference>
<proteinExistence type="predicted"/>
<dbReference type="PANTHER" id="PTHR23025">
    <property type="entry name" value="TRIACYLGLYCEROL LIPASE"/>
    <property type="match status" value="1"/>
</dbReference>
<dbReference type="Proteomes" id="UP000682733">
    <property type="component" value="Unassembled WGS sequence"/>
</dbReference>
<dbReference type="Proteomes" id="UP000677228">
    <property type="component" value="Unassembled WGS sequence"/>
</dbReference>
<dbReference type="GO" id="GO:0019433">
    <property type="term" value="P:triglyceride catabolic process"/>
    <property type="evidence" value="ECO:0007669"/>
    <property type="project" value="TreeGrafter"/>
</dbReference>
<dbReference type="GO" id="GO:0004806">
    <property type="term" value="F:triacylglycerol lipase activity"/>
    <property type="evidence" value="ECO:0007669"/>
    <property type="project" value="TreeGrafter"/>
</dbReference>
<evidence type="ECO:0000313" key="2">
    <source>
        <dbReference type="EMBL" id="CAF1479017.1"/>
    </source>
</evidence>
<dbReference type="EMBL" id="CAJOBA010053914">
    <property type="protein sequence ID" value="CAF4269753.1"/>
    <property type="molecule type" value="Genomic_DNA"/>
</dbReference>
<reference evidence="3" key="1">
    <citation type="submission" date="2021-02" db="EMBL/GenBank/DDBJ databases">
        <authorList>
            <person name="Nowell W R."/>
        </authorList>
    </citation>
    <scope>NUCLEOTIDE SEQUENCE</scope>
</reference>
<evidence type="ECO:0000313" key="4">
    <source>
        <dbReference type="EMBL" id="CAF4269753.1"/>
    </source>
</evidence>
<feature type="domain" description="Alpha/beta hydrolase fold-3" evidence="1">
    <location>
        <begin position="115"/>
        <end position="179"/>
    </location>
</feature>
<organism evidence="3 6">
    <name type="scientific">Didymodactylos carnosus</name>
    <dbReference type="NCBI Taxonomy" id="1234261"/>
    <lineage>
        <taxon>Eukaryota</taxon>
        <taxon>Metazoa</taxon>
        <taxon>Spiralia</taxon>
        <taxon>Gnathifera</taxon>
        <taxon>Rotifera</taxon>
        <taxon>Eurotatoria</taxon>
        <taxon>Bdelloidea</taxon>
        <taxon>Philodinida</taxon>
        <taxon>Philodinidae</taxon>
        <taxon>Didymodactylos</taxon>
    </lineage>
</organism>
<dbReference type="Proteomes" id="UP000681722">
    <property type="component" value="Unassembled WGS sequence"/>
</dbReference>
<feature type="non-terminal residue" evidence="3">
    <location>
        <position position="1"/>
    </location>
</feature>
<dbReference type="AlphaFoldDB" id="A0A815YSE1"/>
<dbReference type="SUPFAM" id="SSF53474">
    <property type="entry name" value="alpha/beta-Hydrolases"/>
    <property type="match status" value="1"/>
</dbReference>
<dbReference type="InterPro" id="IPR013094">
    <property type="entry name" value="AB_hydrolase_3"/>
</dbReference>
<protein>
    <recommendedName>
        <fullName evidence="1">Alpha/beta hydrolase fold-3 domain-containing protein</fullName>
    </recommendedName>
</protein>
<keyword evidence="6" id="KW-1185">Reference proteome</keyword>
<dbReference type="EMBL" id="CAJNOK010032000">
    <property type="protein sequence ID" value="CAF1479017.1"/>
    <property type="molecule type" value="Genomic_DNA"/>
</dbReference>
<sequence>GNFAAVLAQRFVDEGYSPKSQVLIYPVLQFFDCMLPSYMKNNAQIFRYGNMADILSIYLNKTITSDILGNNHTTPKVKKQFEKYVDWSLIPSNLRDGRNPVEPNYGSEELYEKVQQALTKDISPLLVDDKHLKKLPPTYIVSVDHDRLRDESFIYAKRLENVGVKVVHHHYEHVFHGAFNFLYGSTGLKVAHIMMNNTVKYLLENI</sequence>
<comment type="caution">
    <text evidence="3">The sequence shown here is derived from an EMBL/GenBank/DDBJ whole genome shotgun (WGS) entry which is preliminary data.</text>
</comment>
<dbReference type="Proteomes" id="UP000663829">
    <property type="component" value="Unassembled WGS sequence"/>
</dbReference>
<name>A0A815YSE1_9BILA</name>
<evidence type="ECO:0000259" key="1">
    <source>
        <dbReference type="Pfam" id="PF07859"/>
    </source>
</evidence>
<dbReference type="GO" id="GO:0005829">
    <property type="term" value="C:cytosol"/>
    <property type="evidence" value="ECO:0007669"/>
    <property type="project" value="TreeGrafter"/>
</dbReference>
<accession>A0A815YSE1</accession>